<accession>A0A1I1FLC2</accession>
<sequence>MSSLIVSLRNKMLTKDFELLKIASGDLVVGQPTPWSICDSKGSLLVEKGSPIDSEDFKRLLEQVGYFAKQINQALVQPVRLKGKVNPFAEFDDLCVQLEAIFKRIEAGQHFPTGLLIKRFHRFIASLQGLVHYDADALLGAVHLTESFEYPIQHPMQIAVLTELILARLKVDQETRLSVLGAALTCNLAMNPFQKRLDQQKGPLLPAQKDLINRHPLISAEMLRVAGVDDELWLELVTQHHEKLDGSGYPLGLKGNAIRREARILALGDVYSAMVTPRGYRGPLKLKDSLKDLFQQRGRAFDGKLTELFIMELGLYPPGIYVRLSNDDLAVVIGRTDHPKSPMVASIRRSDGYMYPSPRKRDLREGEIEVRYVCDATEKVKINPATLWGIDALRVEQRTDLSSVDPFMRGLI</sequence>
<evidence type="ECO:0000313" key="3">
    <source>
        <dbReference type="Proteomes" id="UP000199058"/>
    </source>
</evidence>
<reference evidence="2 3" key="1">
    <citation type="submission" date="2016-10" db="EMBL/GenBank/DDBJ databases">
        <authorList>
            <person name="de Groot N.N."/>
        </authorList>
    </citation>
    <scope>NUCLEOTIDE SEQUENCE [LARGE SCALE GENOMIC DNA]</scope>
    <source>
        <strain evidence="2 3">DSM 18438</strain>
    </source>
</reference>
<proteinExistence type="predicted"/>
<dbReference type="Gene3D" id="1.10.3210.10">
    <property type="entry name" value="Hypothetical protein af1432"/>
    <property type="match status" value="1"/>
</dbReference>
<organism evidence="2 3">
    <name type="scientific">Marinospirillum celere</name>
    <dbReference type="NCBI Taxonomy" id="1122252"/>
    <lineage>
        <taxon>Bacteria</taxon>
        <taxon>Pseudomonadati</taxon>
        <taxon>Pseudomonadota</taxon>
        <taxon>Gammaproteobacteria</taxon>
        <taxon>Oceanospirillales</taxon>
        <taxon>Oceanospirillaceae</taxon>
        <taxon>Marinospirillum</taxon>
    </lineage>
</organism>
<dbReference type="PANTHER" id="PTHR43155">
    <property type="entry name" value="CYCLIC DI-GMP PHOSPHODIESTERASE PA4108-RELATED"/>
    <property type="match status" value="1"/>
</dbReference>
<dbReference type="PANTHER" id="PTHR43155:SF2">
    <property type="entry name" value="CYCLIC DI-GMP PHOSPHODIESTERASE PA4108"/>
    <property type="match status" value="1"/>
</dbReference>
<dbReference type="GO" id="GO:0008081">
    <property type="term" value="F:phosphoric diester hydrolase activity"/>
    <property type="evidence" value="ECO:0007669"/>
    <property type="project" value="UniProtKB-ARBA"/>
</dbReference>
<dbReference type="PROSITE" id="PS51832">
    <property type="entry name" value="HD_GYP"/>
    <property type="match status" value="1"/>
</dbReference>
<dbReference type="Proteomes" id="UP000199058">
    <property type="component" value="Unassembled WGS sequence"/>
</dbReference>
<dbReference type="SUPFAM" id="SSF109604">
    <property type="entry name" value="HD-domain/PDEase-like"/>
    <property type="match status" value="1"/>
</dbReference>
<gene>
    <name evidence="2" type="ORF">SAMN05660443_1085</name>
</gene>
<evidence type="ECO:0000259" key="1">
    <source>
        <dbReference type="PROSITE" id="PS51832"/>
    </source>
</evidence>
<dbReference type="AlphaFoldDB" id="A0A1I1FLC2"/>
<dbReference type="EMBL" id="FOLH01000002">
    <property type="protein sequence ID" value="SFC00134.1"/>
    <property type="molecule type" value="Genomic_DNA"/>
</dbReference>
<evidence type="ECO:0000313" key="2">
    <source>
        <dbReference type="EMBL" id="SFC00134.1"/>
    </source>
</evidence>
<dbReference type="InterPro" id="IPR003607">
    <property type="entry name" value="HD/PDEase_dom"/>
</dbReference>
<dbReference type="InterPro" id="IPR037522">
    <property type="entry name" value="HD_GYP_dom"/>
</dbReference>
<keyword evidence="3" id="KW-1185">Reference proteome</keyword>
<dbReference type="Pfam" id="PF13487">
    <property type="entry name" value="HD_5"/>
    <property type="match status" value="1"/>
</dbReference>
<dbReference type="CDD" id="cd00077">
    <property type="entry name" value="HDc"/>
    <property type="match status" value="1"/>
</dbReference>
<dbReference type="STRING" id="1122252.SAMN05660443_1085"/>
<dbReference type="OrthoDB" id="9764808at2"/>
<feature type="domain" description="HD-GYP" evidence="1">
    <location>
        <begin position="130"/>
        <end position="325"/>
    </location>
</feature>
<protein>
    <submittedName>
        <fullName evidence="2">HD-GYP domain, c-di-GMP phosphodiesterase class II (Or its inactivated variant)</fullName>
    </submittedName>
</protein>
<name>A0A1I1FLC2_9GAMM</name>